<dbReference type="Gene3D" id="3.30.1230.10">
    <property type="entry name" value="YlxR-like"/>
    <property type="match status" value="1"/>
</dbReference>
<evidence type="ECO:0000259" key="1">
    <source>
        <dbReference type="Pfam" id="PF04296"/>
    </source>
</evidence>
<evidence type="ECO:0000313" key="2">
    <source>
        <dbReference type="EMBL" id="ASY13534.1"/>
    </source>
</evidence>
<dbReference type="InterPro" id="IPR007393">
    <property type="entry name" value="YlxR_dom"/>
</dbReference>
<dbReference type="SUPFAM" id="SSF64376">
    <property type="entry name" value="YlxR-like"/>
    <property type="match status" value="1"/>
</dbReference>
<dbReference type="PANTHER" id="PTHR34215">
    <property type="entry name" value="BLL0784 PROTEIN"/>
    <property type="match status" value="1"/>
</dbReference>
<dbReference type="PANTHER" id="PTHR34215:SF1">
    <property type="entry name" value="YLXR DOMAIN-CONTAINING PROTEIN"/>
    <property type="match status" value="1"/>
</dbReference>
<keyword evidence="3" id="KW-1185">Reference proteome</keyword>
<dbReference type="EMBL" id="CP016771">
    <property type="protein sequence ID" value="ASY13534.1"/>
    <property type="molecule type" value="Genomic_DNA"/>
</dbReference>
<dbReference type="AlphaFoldDB" id="A0A249K9R4"/>
<dbReference type="InterPro" id="IPR037465">
    <property type="entry name" value="YlxR"/>
</dbReference>
<proteinExistence type="predicted"/>
<dbReference type="KEGG" id="nhi:B1s21160_04280"/>
<dbReference type="Proteomes" id="UP000217171">
    <property type="component" value="Chromosome"/>
</dbReference>
<dbReference type="RefSeq" id="WP_095672539.1">
    <property type="nucleotide sequence ID" value="NZ_CP016771.1"/>
</dbReference>
<name>A0A249K9R4_9ACTN</name>
<evidence type="ECO:0000313" key="3">
    <source>
        <dbReference type="Proteomes" id="UP000217171"/>
    </source>
</evidence>
<organism evidence="2 3">
    <name type="scientific">Candidatus Nanopelagicus hibericus</name>
    <dbReference type="NCBI Taxonomy" id="1884915"/>
    <lineage>
        <taxon>Bacteria</taxon>
        <taxon>Bacillati</taxon>
        <taxon>Actinomycetota</taxon>
        <taxon>Actinomycetes</taxon>
        <taxon>Candidatus Nanopelagicales</taxon>
        <taxon>Candidatus Nanopelagicaceae</taxon>
        <taxon>Candidatus Nanopelagicus</taxon>
    </lineage>
</organism>
<accession>A0A249K9R4</accession>
<reference evidence="2 3" key="1">
    <citation type="submission" date="2016-07" db="EMBL/GenBank/DDBJ databases">
        <title>High microdiversification within the ubiquitous acI lineage of Actinobacteria.</title>
        <authorList>
            <person name="Neuenschwander S.M."/>
            <person name="Salcher M."/>
            <person name="Ghai R."/>
            <person name="Pernthaler J."/>
        </authorList>
    </citation>
    <scope>NUCLEOTIDE SEQUENCE [LARGE SCALE GENOMIC DNA]</scope>
    <source>
        <strain evidence="2">MMS-21-160</strain>
    </source>
</reference>
<feature type="domain" description="YlxR" evidence="1">
    <location>
        <begin position="9"/>
        <end position="82"/>
    </location>
</feature>
<dbReference type="InterPro" id="IPR035931">
    <property type="entry name" value="YlxR-like_sf"/>
</dbReference>
<gene>
    <name evidence="2" type="ORF">B1s21160_04280</name>
</gene>
<sequence>MFSKKPRQRSCIACRKLDIRTALIRTVLIGNQLKVDLNHRMGGRGAWLHATCYQVATERGSFNHTFKFEGEIKYQDLADYLKNLSNK</sequence>
<dbReference type="Pfam" id="PF04296">
    <property type="entry name" value="YlxR"/>
    <property type="match status" value="1"/>
</dbReference>
<dbReference type="OrthoDB" id="5244965at2"/>
<protein>
    <submittedName>
        <fullName evidence="2">DUF448 domain-containing protein</fullName>
    </submittedName>
</protein>